<reference evidence="1 3" key="2">
    <citation type="journal article" date="2018" name="Plant J.">
        <title>The Physcomitrella patens chromosome-scale assembly reveals moss genome structure and evolution.</title>
        <authorList>
            <person name="Lang D."/>
            <person name="Ullrich K.K."/>
            <person name="Murat F."/>
            <person name="Fuchs J."/>
            <person name="Jenkins J."/>
            <person name="Haas F.B."/>
            <person name="Piednoel M."/>
            <person name="Gundlach H."/>
            <person name="Van Bel M."/>
            <person name="Meyberg R."/>
            <person name="Vives C."/>
            <person name="Morata J."/>
            <person name="Symeonidi A."/>
            <person name="Hiss M."/>
            <person name="Muchero W."/>
            <person name="Kamisugi Y."/>
            <person name="Saleh O."/>
            <person name="Blanc G."/>
            <person name="Decker E.L."/>
            <person name="van Gessel N."/>
            <person name="Grimwood J."/>
            <person name="Hayes R.D."/>
            <person name="Graham S.W."/>
            <person name="Gunter L.E."/>
            <person name="McDaniel S.F."/>
            <person name="Hoernstein S.N.W."/>
            <person name="Larsson A."/>
            <person name="Li F.W."/>
            <person name="Perroud P.F."/>
            <person name="Phillips J."/>
            <person name="Ranjan P."/>
            <person name="Rokshar D.S."/>
            <person name="Rothfels C.J."/>
            <person name="Schneider L."/>
            <person name="Shu S."/>
            <person name="Stevenson D.W."/>
            <person name="Thummler F."/>
            <person name="Tillich M."/>
            <person name="Villarreal Aguilar J.C."/>
            <person name="Widiez T."/>
            <person name="Wong G.K."/>
            <person name="Wymore A."/>
            <person name="Zhang Y."/>
            <person name="Zimmer A.D."/>
            <person name="Quatrano R.S."/>
            <person name="Mayer K.F.X."/>
            <person name="Goodstein D."/>
            <person name="Casacuberta J.M."/>
            <person name="Vandepoele K."/>
            <person name="Reski R."/>
            <person name="Cuming A.C."/>
            <person name="Tuskan G.A."/>
            <person name="Maumus F."/>
            <person name="Salse J."/>
            <person name="Schmutz J."/>
            <person name="Rensing S.A."/>
        </authorList>
    </citation>
    <scope>NUCLEOTIDE SEQUENCE [LARGE SCALE GENOMIC DNA]</scope>
    <source>
        <strain evidence="2 3">cv. Gransden 2004</strain>
    </source>
</reference>
<sequence>MRSRSNECEIEIRVDRGKRLSSSEGEIALEQQCNERAIDFTGAVIAKVDDPALKKLEVEPGACAHALK</sequence>
<gene>
    <name evidence="1" type="ORF">PHYPA_024668</name>
</gene>
<dbReference type="Gramene" id="Pp3c20_3540V3.2">
    <property type="protein sequence ID" value="PAC:32945838.CDS.1"/>
    <property type="gene ID" value="Pp3c20_3540"/>
</dbReference>
<evidence type="ECO:0000313" key="3">
    <source>
        <dbReference type="Proteomes" id="UP000006727"/>
    </source>
</evidence>
<accession>A0A2K1ITX3</accession>
<protein>
    <submittedName>
        <fullName evidence="1 2">Uncharacterized protein</fullName>
    </submittedName>
</protein>
<dbReference type="EnsemblPlants" id="Pp3c20_3540V3.1">
    <property type="protein sequence ID" value="PAC:32945837.CDS.1"/>
    <property type="gene ID" value="Pp3c20_3540"/>
</dbReference>
<dbReference type="Proteomes" id="UP000006727">
    <property type="component" value="Chromosome 20"/>
</dbReference>
<reference evidence="1 3" key="1">
    <citation type="journal article" date="2008" name="Science">
        <title>The Physcomitrella genome reveals evolutionary insights into the conquest of land by plants.</title>
        <authorList>
            <person name="Rensing S."/>
            <person name="Lang D."/>
            <person name="Zimmer A."/>
            <person name="Terry A."/>
            <person name="Salamov A."/>
            <person name="Shapiro H."/>
            <person name="Nishiyama T."/>
            <person name="Perroud P.-F."/>
            <person name="Lindquist E."/>
            <person name="Kamisugi Y."/>
            <person name="Tanahashi T."/>
            <person name="Sakakibara K."/>
            <person name="Fujita T."/>
            <person name="Oishi K."/>
            <person name="Shin-I T."/>
            <person name="Kuroki Y."/>
            <person name="Toyoda A."/>
            <person name="Suzuki Y."/>
            <person name="Hashimoto A."/>
            <person name="Yamaguchi K."/>
            <person name="Sugano A."/>
            <person name="Kohara Y."/>
            <person name="Fujiyama A."/>
            <person name="Anterola A."/>
            <person name="Aoki S."/>
            <person name="Ashton N."/>
            <person name="Barbazuk W.B."/>
            <person name="Barker E."/>
            <person name="Bennetzen J."/>
            <person name="Bezanilla M."/>
            <person name="Blankenship R."/>
            <person name="Cho S.H."/>
            <person name="Dutcher S."/>
            <person name="Estelle M."/>
            <person name="Fawcett J.A."/>
            <person name="Gundlach H."/>
            <person name="Hanada K."/>
            <person name="Heyl A."/>
            <person name="Hicks K.A."/>
            <person name="Hugh J."/>
            <person name="Lohr M."/>
            <person name="Mayer K."/>
            <person name="Melkozernov A."/>
            <person name="Murata T."/>
            <person name="Nelson D."/>
            <person name="Pils B."/>
            <person name="Prigge M."/>
            <person name="Reiss B."/>
            <person name="Renner T."/>
            <person name="Rombauts S."/>
            <person name="Rushton P."/>
            <person name="Sanderfoot A."/>
            <person name="Schween G."/>
            <person name="Shiu S.-H."/>
            <person name="Stueber K."/>
            <person name="Theodoulou F.L."/>
            <person name="Tu H."/>
            <person name="Van de Peer Y."/>
            <person name="Verrier P.J."/>
            <person name="Waters E."/>
            <person name="Wood A."/>
            <person name="Yang L."/>
            <person name="Cove D."/>
            <person name="Cuming A."/>
            <person name="Hasebe M."/>
            <person name="Lucas S."/>
            <person name="Mishler D.B."/>
            <person name="Reski R."/>
            <person name="Grigoriev I."/>
            <person name="Quatrano R.S."/>
            <person name="Boore J.L."/>
        </authorList>
    </citation>
    <scope>NUCLEOTIDE SEQUENCE [LARGE SCALE GENOMIC DNA]</scope>
    <source>
        <strain evidence="2 3">cv. Gransden 2004</strain>
    </source>
</reference>
<organism evidence="1">
    <name type="scientific">Physcomitrium patens</name>
    <name type="common">Spreading-leaved earth moss</name>
    <name type="synonym">Physcomitrella patens</name>
    <dbReference type="NCBI Taxonomy" id="3218"/>
    <lineage>
        <taxon>Eukaryota</taxon>
        <taxon>Viridiplantae</taxon>
        <taxon>Streptophyta</taxon>
        <taxon>Embryophyta</taxon>
        <taxon>Bryophyta</taxon>
        <taxon>Bryophytina</taxon>
        <taxon>Bryopsida</taxon>
        <taxon>Funariidae</taxon>
        <taxon>Funariales</taxon>
        <taxon>Funariaceae</taxon>
        <taxon>Physcomitrium</taxon>
    </lineage>
</organism>
<dbReference type="InParanoid" id="A0A2K1ITX3"/>
<evidence type="ECO:0000313" key="1">
    <source>
        <dbReference type="EMBL" id="PNR32726.1"/>
    </source>
</evidence>
<reference evidence="2" key="3">
    <citation type="submission" date="2020-12" db="UniProtKB">
        <authorList>
            <consortium name="EnsemblPlants"/>
        </authorList>
    </citation>
    <scope>IDENTIFICATION</scope>
</reference>
<dbReference type="Gramene" id="Pp3c20_3540V3.1">
    <property type="protein sequence ID" value="PAC:32945837.CDS.1"/>
    <property type="gene ID" value="Pp3c20_3540"/>
</dbReference>
<dbReference type="EMBL" id="ABEU02000020">
    <property type="protein sequence ID" value="PNR32726.1"/>
    <property type="molecule type" value="Genomic_DNA"/>
</dbReference>
<dbReference type="AlphaFoldDB" id="A0A2K1ITX3"/>
<evidence type="ECO:0000313" key="2">
    <source>
        <dbReference type="EnsemblPlants" id="PAC:32945837.CDS.1"/>
    </source>
</evidence>
<keyword evidence="3" id="KW-1185">Reference proteome</keyword>
<dbReference type="EnsemblPlants" id="Pp3c20_3540V3.2">
    <property type="protein sequence ID" value="PAC:32945838.CDS.1"/>
    <property type="gene ID" value="Pp3c20_3540"/>
</dbReference>
<proteinExistence type="predicted"/>
<name>A0A2K1ITX3_PHYPA</name>